<evidence type="ECO:0000313" key="2">
    <source>
        <dbReference type="Proteomes" id="UP000887116"/>
    </source>
</evidence>
<evidence type="ECO:0000313" key="1">
    <source>
        <dbReference type="EMBL" id="GFR10877.1"/>
    </source>
</evidence>
<proteinExistence type="predicted"/>
<dbReference type="Proteomes" id="UP000887116">
    <property type="component" value="Unassembled WGS sequence"/>
</dbReference>
<dbReference type="AlphaFoldDB" id="A0A8X6GTJ2"/>
<accession>A0A8X6GTJ2</accession>
<name>A0A8X6GTJ2_TRICU</name>
<keyword evidence="2" id="KW-1185">Reference proteome</keyword>
<organism evidence="1 2">
    <name type="scientific">Trichonephila clavata</name>
    <name type="common">Joro spider</name>
    <name type="synonym">Nephila clavata</name>
    <dbReference type="NCBI Taxonomy" id="2740835"/>
    <lineage>
        <taxon>Eukaryota</taxon>
        <taxon>Metazoa</taxon>
        <taxon>Ecdysozoa</taxon>
        <taxon>Arthropoda</taxon>
        <taxon>Chelicerata</taxon>
        <taxon>Arachnida</taxon>
        <taxon>Araneae</taxon>
        <taxon>Araneomorphae</taxon>
        <taxon>Entelegynae</taxon>
        <taxon>Araneoidea</taxon>
        <taxon>Nephilidae</taxon>
        <taxon>Trichonephila</taxon>
    </lineage>
</organism>
<sequence length="110" mass="11974">MAITNDSSSYIPHDVSFLSSDDAGHHVSPNIVCYASPFTPEESRVSHIGTFSLSLTPSLHPSIFSFCSPSSQNDALWIPEAVASLQRFLFVAQRTAEKATDQRVLDCVST</sequence>
<comment type="caution">
    <text evidence="1">The sequence shown here is derived from an EMBL/GenBank/DDBJ whole genome shotgun (WGS) entry which is preliminary data.</text>
</comment>
<dbReference type="EMBL" id="BMAO01006722">
    <property type="protein sequence ID" value="GFR10877.1"/>
    <property type="molecule type" value="Genomic_DNA"/>
</dbReference>
<dbReference type="OrthoDB" id="6434495at2759"/>
<protein>
    <submittedName>
        <fullName evidence="1">Uncharacterized protein</fullName>
    </submittedName>
</protein>
<gene>
    <name evidence="1" type="ORF">TNCT_25771</name>
</gene>
<reference evidence="1" key="1">
    <citation type="submission" date="2020-07" db="EMBL/GenBank/DDBJ databases">
        <title>Multicomponent nature underlies the extraordinary mechanical properties of spider dragline silk.</title>
        <authorList>
            <person name="Kono N."/>
            <person name="Nakamura H."/>
            <person name="Mori M."/>
            <person name="Yoshida Y."/>
            <person name="Ohtoshi R."/>
            <person name="Malay A.D."/>
            <person name="Moran D.A.P."/>
            <person name="Tomita M."/>
            <person name="Numata K."/>
            <person name="Arakawa K."/>
        </authorList>
    </citation>
    <scope>NUCLEOTIDE SEQUENCE</scope>
</reference>